<name>A0ACD3R397_LARCR</name>
<proteinExistence type="predicted"/>
<comment type="caution">
    <text evidence="1">The sequence shown here is derived from an EMBL/GenBank/DDBJ whole genome shotgun (WGS) entry which is preliminary data.</text>
</comment>
<evidence type="ECO:0000313" key="1">
    <source>
        <dbReference type="EMBL" id="TMS13875.1"/>
    </source>
</evidence>
<accession>A0ACD3R397</accession>
<gene>
    <name evidence="1" type="ORF">E3U43_022355</name>
</gene>
<reference evidence="1" key="1">
    <citation type="submission" date="2018-11" db="EMBL/GenBank/DDBJ databases">
        <title>The sequence and de novo assembly of Larimichthys crocea genome using PacBio and Hi-C technologies.</title>
        <authorList>
            <person name="Xu P."/>
            <person name="Chen B."/>
            <person name="Zhou Z."/>
            <person name="Ke Q."/>
            <person name="Wu Y."/>
            <person name="Bai H."/>
            <person name="Pu F."/>
        </authorList>
    </citation>
    <scope>NUCLEOTIDE SEQUENCE</scope>
    <source>
        <tissue evidence="1">Muscle</tissue>
    </source>
</reference>
<keyword evidence="2" id="KW-1185">Reference proteome</keyword>
<dbReference type="EMBL" id="CM011683">
    <property type="protein sequence ID" value="TMS13875.1"/>
    <property type="molecule type" value="Genomic_DNA"/>
</dbReference>
<dbReference type="Proteomes" id="UP000793456">
    <property type="component" value="Chromosome X"/>
</dbReference>
<organism evidence="1 2">
    <name type="scientific">Larimichthys crocea</name>
    <name type="common">Large yellow croaker</name>
    <name type="synonym">Pseudosciaena crocea</name>
    <dbReference type="NCBI Taxonomy" id="215358"/>
    <lineage>
        <taxon>Eukaryota</taxon>
        <taxon>Metazoa</taxon>
        <taxon>Chordata</taxon>
        <taxon>Craniata</taxon>
        <taxon>Vertebrata</taxon>
        <taxon>Euteleostomi</taxon>
        <taxon>Actinopterygii</taxon>
        <taxon>Neopterygii</taxon>
        <taxon>Teleostei</taxon>
        <taxon>Neoteleostei</taxon>
        <taxon>Acanthomorphata</taxon>
        <taxon>Eupercaria</taxon>
        <taxon>Sciaenidae</taxon>
        <taxon>Larimichthys</taxon>
    </lineage>
</organism>
<sequence>MFDIWQVDRGDEDGGPLMKKECVLPAVVLDLLKLSLKEDSFQLFWNNAIINGMFKEPSGPTHYLSFRLLGSALPHLSIAQLKEVLSGEVMMHYGEHVVSAQKPDRFKLAPEMDTYVSNFLEGCQDSDKQLAVMVAFSSLTNRGYPVVPSVWRVVQHLQPAALQQYVEWLKKMFLQPQLDKLLDFSTRKQKDNQEGQEQFVFFHAFFNAKKASADIPETGVKLSVPLDDRTRGVLVNSFFGLLLSMHHLPQPEDSAEGAADNRKRALGVTSDGTMWIYHLVQYASVLLNQPKHIQSSQPFSPEQREAWDSMIESVSNLKKKSKKGPTAENTAFQQLFLLVGMHLFKAP</sequence>
<protein>
    <submittedName>
        <fullName evidence="1">Uncharacterized protein</fullName>
    </submittedName>
</protein>
<evidence type="ECO:0000313" key="2">
    <source>
        <dbReference type="Proteomes" id="UP000793456"/>
    </source>
</evidence>